<dbReference type="Proteomes" id="UP000828390">
    <property type="component" value="Unassembled WGS sequence"/>
</dbReference>
<name>A0A9D4LMM1_DREPO</name>
<protein>
    <submittedName>
        <fullName evidence="1">Uncharacterized protein</fullName>
    </submittedName>
</protein>
<accession>A0A9D4LMM1</accession>
<keyword evidence="2" id="KW-1185">Reference proteome</keyword>
<reference evidence="1" key="2">
    <citation type="submission" date="2020-11" db="EMBL/GenBank/DDBJ databases">
        <authorList>
            <person name="McCartney M.A."/>
            <person name="Auch B."/>
            <person name="Kono T."/>
            <person name="Mallez S."/>
            <person name="Becker A."/>
            <person name="Gohl D.M."/>
            <person name="Silverstein K.A.T."/>
            <person name="Koren S."/>
            <person name="Bechman K.B."/>
            <person name="Herman A."/>
            <person name="Abrahante J.E."/>
            <person name="Garbe J."/>
        </authorList>
    </citation>
    <scope>NUCLEOTIDE SEQUENCE</scope>
    <source>
        <strain evidence="1">Duluth1</strain>
        <tissue evidence="1">Whole animal</tissue>
    </source>
</reference>
<dbReference type="AlphaFoldDB" id="A0A9D4LMM1"/>
<proteinExistence type="predicted"/>
<comment type="caution">
    <text evidence="1">The sequence shown here is derived from an EMBL/GenBank/DDBJ whole genome shotgun (WGS) entry which is preliminary data.</text>
</comment>
<evidence type="ECO:0000313" key="2">
    <source>
        <dbReference type="Proteomes" id="UP000828390"/>
    </source>
</evidence>
<evidence type="ECO:0000313" key="1">
    <source>
        <dbReference type="EMBL" id="KAH3859466.1"/>
    </source>
</evidence>
<dbReference type="EMBL" id="JAIWYP010000003">
    <property type="protein sequence ID" value="KAH3859466.1"/>
    <property type="molecule type" value="Genomic_DNA"/>
</dbReference>
<gene>
    <name evidence="1" type="ORF">DPMN_102281</name>
</gene>
<sequence>MFFLPLMLYDDKPANVLPAPPLRPRVSNRALSSMQPVQAVIARSSKCLQVSPPALDFCA</sequence>
<reference evidence="1" key="1">
    <citation type="journal article" date="2019" name="bioRxiv">
        <title>The Genome of the Zebra Mussel, Dreissena polymorpha: A Resource for Invasive Species Research.</title>
        <authorList>
            <person name="McCartney M.A."/>
            <person name="Auch B."/>
            <person name="Kono T."/>
            <person name="Mallez S."/>
            <person name="Zhang Y."/>
            <person name="Obille A."/>
            <person name="Becker A."/>
            <person name="Abrahante J.E."/>
            <person name="Garbe J."/>
            <person name="Badalamenti J.P."/>
            <person name="Herman A."/>
            <person name="Mangelson H."/>
            <person name="Liachko I."/>
            <person name="Sullivan S."/>
            <person name="Sone E.D."/>
            <person name="Koren S."/>
            <person name="Silverstein K.A.T."/>
            <person name="Beckman K.B."/>
            <person name="Gohl D.M."/>
        </authorList>
    </citation>
    <scope>NUCLEOTIDE SEQUENCE</scope>
    <source>
        <strain evidence="1">Duluth1</strain>
        <tissue evidence="1">Whole animal</tissue>
    </source>
</reference>
<organism evidence="1 2">
    <name type="scientific">Dreissena polymorpha</name>
    <name type="common">Zebra mussel</name>
    <name type="synonym">Mytilus polymorpha</name>
    <dbReference type="NCBI Taxonomy" id="45954"/>
    <lineage>
        <taxon>Eukaryota</taxon>
        <taxon>Metazoa</taxon>
        <taxon>Spiralia</taxon>
        <taxon>Lophotrochozoa</taxon>
        <taxon>Mollusca</taxon>
        <taxon>Bivalvia</taxon>
        <taxon>Autobranchia</taxon>
        <taxon>Heteroconchia</taxon>
        <taxon>Euheterodonta</taxon>
        <taxon>Imparidentia</taxon>
        <taxon>Neoheterodontei</taxon>
        <taxon>Myida</taxon>
        <taxon>Dreissenoidea</taxon>
        <taxon>Dreissenidae</taxon>
        <taxon>Dreissena</taxon>
    </lineage>
</organism>